<dbReference type="Gene3D" id="2.30.29.30">
    <property type="entry name" value="Pleckstrin-homology domain (PH domain)/Phosphotyrosine-binding domain (PTB)"/>
    <property type="match status" value="1"/>
</dbReference>
<gene>
    <name evidence="6" type="ORF">SteCoe_12068</name>
</gene>
<dbReference type="InterPro" id="IPR017441">
    <property type="entry name" value="Protein_kinase_ATP_BS"/>
</dbReference>
<evidence type="ECO:0000256" key="4">
    <source>
        <dbReference type="RuleBase" id="RU000304"/>
    </source>
</evidence>
<keyword evidence="4" id="KW-0418">Kinase</keyword>
<evidence type="ECO:0000256" key="3">
    <source>
        <dbReference type="PROSITE-ProRule" id="PRU10141"/>
    </source>
</evidence>
<name>A0A1R2CBN0_9CILI</name>
<dbReference type="FunFam" id="1.10.510.10:FF:000945">
    <property type="entry name" value="Uncharacterized protein"/>
    <property type="match status" value="1"/>
</dbReference>
<feature type="binding site" evidence="3">
    <location>
        <position position="165"/>
    </location>
    <ligand>
        <name>ATP</name>
        <dbReference type="ChEBI" id="CHEBI:30616"/>
    </ligand>
</feature>
<dbReference type="InterPro" id="IPR000719">
    <property type="entry name" value="Prot_kinase_dom"/>
</dbReference>
<dbReference type="PROSITE" id="PS50011">
    <property type="entry name" value="PROTEIN_KINASE_DOM"/>
    <property type="match status" value="1"/>
</dbReference>
<proteinExistence type="inferred from homology"/>
<dbReference type="InterPro" id="IPR008271">
    <property type="entry name" value="Ser/Thr_kinase_AS"/>
</dbReference>
<feature type="domain" description="Protein kinase" evidence="5">
    <location>
        <begin position="135"/>
        <end position="389"/>
    </location>
</feature>
<dbReference type="CDD" id="cd05117">
    <property type="entry name" value="STKc_CAMK"/>
    <property type="match status" value="1"/>
</dbReference>
<dbReference type="Proteomes" id="UP000187209">
    <property type="component" value="Unassembled WGS sequence"/>
</dbReference>
<protein>
    <recommendedName>
        <fullName evidence="5">Protein kinase domain-containing protein</fullName>
    </recommendedName>
</protein>
<dbReference type="SUPFAM" id="SSF56112">
    <property type="entry name" value="Protein kinase-like (PK-like)"/>
    <property type="match status" value="1"/>
</dbReference>
<evidence type="ECO:0000313" key="6">
    <source>
        <dbReference type="EMBL" id="OMJ86411.1"/>
    </source>
</evidence>
<dbReference type="PANTHER" id="PTHR24347">
    <property type="entry name" value="SERINE/THREONINE-PROTEIN KINASE"/>
    <property type="match status" value="1"/>
</dbReference>
<dbReference type="OrthoDB" id="40902at2759"/>
<accession>A0A1R2CBN0</accession>
<dbReference type="Gene3D" id="1.10.510.10">
    <property type="entry name" value="Transferase(Phosphotransferase) domain 1"/>
    <property type="match status" value="1"/>
</dbReference>
<dbReference type="InterPro" id="IPR011993">
    <property type="entry name" value="PH-like_dom_sf"/>
</dbReference>
<dbReference type="SUPFAM" id="SSF50729">
    <property type="entry name" value="PH domain-like"/>
    <property type="match status" value="1"/>
</dbReference>
<sequence>MSSLFEKADSNSNPTNFWSIPSQDSLKEIQKKSIFQGFLSIPQSASSLKKRKFIITKSKIFYMKKSAKTPKFMSEINWKKVEPFTEECLSDQRFGFRLGHKSIFQDFYTKNASELDLWLDNLSKISIMSDLEMDFAIIKEIGQGNFAEILLAEDLGDHKQFAIKKISKNKLLNGTLSIENEIEIMRKFPHPNIVSLYKIYESESTISLILEYFPEGDLFQRLLKKNRLEEHNAAKLMMNLLDALNFLHENHVIHRDLKLENILMKCSDNDYEIKLGDFGLACISGDEEVLRCGSPGYIAPEILNRQPYSSKVDIFGAGVILYVLLSGNFPFTGKDVGDVLLKNRKCMLSFSEKRWKKTSEYAVDLVKRLMDPNPATRLSSAEALRHPWFYQHTKKRSIETPMTNDIGQNSIEINIEVFKKHNSNQKKDKNKNTRIKLIKQ</sequence>
<organism evidence="6 7">
    <name type="scientific">Stentor coeruleus</name>
    <dbReference type="NCBI Taxonomy" id="5963"/>
    <lineage>
        <taxon>Eukaryota</taxon>
        <taxon>Sar</taxon>
        <taxon>Alveolata</taxon>
        <taxon>Ciliophora</taxon>
        <taxon>Postciliodesmatophora</taxon>
        <taxon>Heterotrichea</taxon>
        <taxon>Heterotrichida</taxon>
        <taxon>Stentoridae</taxon>
        <taxon>Stentor</taxon>
    </lineage>
</organism>
<dbReference type="FunFam" id="3.30.200.20:FF:000042">
    <property type="entry name" value="Aurora kinase A"/>
    <property type="match status" value="1"/>
</dbReference>
<reference evidence="6 7" key="1">
    <citation type="submission" date="2016-11" db="EMBL/GenBank/DDBJ databases">
        <title>The macronuclear genome of Stentor coeruleus: a giant cell with tiny introns.</title>
        <authorList>
            <person name="Slabodnick M."/>
            <person name="Ruby J.G."/>
            <person name="Reiff S.B."/>
            <person name="Swart E.C."/>
            <person name="Gosai S."/>
            <person name="Prabakaran S."/>
            <person name="Witkowska E."/>
            <person name="Larue G.E."/>
            <person name="Fisher S."/>
            <person name="Freeman R.M."/>
            <person name="Gunawardena J."/>
            <person name="Chu W."/>
            <person name="Stover N.A."/>
            <person name="Gregory B.D."/>
            <person name="Nowacki M."/>
            <person name="Derisi J."/>
            <person name="Roy S.W."/>
            <person name="Marshall W.F."/>
            <person name="Sood P."/>
        </authorList>
    </citation>
    <scope>NUCLEOTIDE SEQUENCE [LARGE SCALE GENOMIC DNA]</scope>
    <source>
        <strain evidence="6">WM001</strain>
    </source>
</reference>
<comment type="similarity">
    <text evidence="4">Belongs to the protein kinase superfamily.</text>
</comment>
<keyword evidence="1 3" id="KW-0547">Nucleotide-binding</keyword>
<evidence type="ECO:0000259" key="5">
    <source>
        <dbReference type="PROSITE" id="PS50011"/>
    </source>
</evidence>
<keyword evidence="7" id="KW-1185">Reference proteome</keyword>
<dbReference type="AlphaFoldDB" id="A0A1R2CBN0"/>
<dbReference type="PROSITE" id="PS00108">
    <property type="entry name" value="PROTEIN_KINASE_ST"/>
    <property type="match status" value="1"/>
</dbReference>
<dbReference type="GO" id="GO:0004674">
    <property type="term" value="F:protein serine/threonine kinase activity"/>
    <property type="evidence" value="ECO:0007669"/>
    <property type="project" value="UniProtKB-KW"/>
</dbReference>
<dbReference type="Gene3D" id="3.30.200.20">
    <property type="entry name" value="Phosphorylase Kinase, domain 1"/>
    <property type="match status" value="1"/>
</dbReference>
<dbReference type="Pfam" id="PF00069">
    <property type="entry name" value="Pkinase"/>
    <property type="match status" value="1"/>
</dbReference>
<comment type="caution">
    <text evidence="6">The sequence shown here is derived from an EMBL/GenBank/DDBJ whole genome shotgun (WGS) entry which is preliminary data.</text>
</comment>
<keyword evidence="4" id="KW-0723">Serine/threonine-protein kinase</keyword>
<dbReference type="InterPro" id="IPR011009">
    <property type="entry name" value="Kinase-like_dom_sf"/>
</dbReference>
<keyword evidence="4" id="KW-0808">Transferase</keyword>
<evidence type="ECO:0000256" key="1">
    <source>
        <dbReference type="ARBA" id="ARBA00022741"/>
    </source>
</evidence>
<dbReference type="EMBL" id="MPUH01000206">
    <property type="protein sequence ID" value="OMJ86411.1"/>
    <property type="molecule type" value="Genomic_DNA"/>
</dbReference>
<dbReference type="SMART" id="SM00220">
    <property type="entry name" value="S_TKc"/>
    <property type="match status" value="1"/>
</dbReference>
<evidence type="ECO:0000256" key="2">
    <source>
        <dbReference type="ARBA" id="ARBA00022840"/>
    </source>
</evidence>
<dbReference type="GO" id="GO:0005524">
    <property type="term" value="F:ATP binding"/>
    <property type="evidence" value="ECO:0007669"/>
    <property type="project" value="UniProtKB-UniRule"/>
</dbReference>
<dbReference type="PROSITE" id="PS00107">
    <property type="entry name" value="PROTEIN_KINASE_ATP"/>
    <property type="match status" value="1"/>
</dbReference>
<evidence type="ECO:0000313" key="7">
    <source>
        <dbReference type="Proteomes" id="UP000187209"/>
    </source>
</evidence>
<keyword evidence="2 3" id="KW-0067">ATP-binding</keyword>